<feature type="compositionally biased region" description="Gly residues" evidence="1">
    <location>
        <begin position="267"/>
        <end position="278"/>
    </location>
</feature>
<evidence type="ECO:0000256" key="2">
    <source>
        <dbReference type="SAM" id="Phobius"/>
    </source>
</evidence>
<evidence type="ECO:0000256" key="1">
    <source>
        <dbReference type="SAM" id="MobiDB-lite"/>
    </source>
</evidence>
<feature type="transmembrane region" description="Helical" evidence="2">
    <location>
        <begin position="64"/>
        <end position="84"/>
    </location>
</feature>
<protein>
    <submittedName>
        <fullName evidence="3">Uncharacterized protein</fullName>
    </submittedName>
</protein>
<name>A0AAN6LVE3_9PLEO</name>
<keyword evidence="4" id="KW-1185">Reference proteome</keyword>
<dbReference type="Proteomes" id="UP001280581">
    <property type="component" value="Unassembled WGS sequence"/>
</dbReference>
<proteinExistence type="predicted"/>
<keyword evidence="2" id="KW-0472">Membrane</keyword>
<organism evidence="3 4">
    <name type="scientific">Pseudopithomyces chartarum</name>
    <dbReference type="NCBI Taxonomy" id="1892770"/>
    <lineage>
        <taxon>Eukaryota</taxon>
        <taxon>Fungi</taxon>
        <taxon>Dikarya</taxon>
        <taxon>Ascomycota</taxon>
        <taxon>Pezizomycotina</taxon>
        <taxon>Dothideomycetes</taxon>
        <taxon>Pleosporomycetidae</taxon>
        <taxon>Pleosporales</taxon>
        <taxon>Massarineae</taxon>
        <taxon>Didymosphaeriaceae</taxon>
        <taxon>Pseudopithomyces</taxon>
    </lineage>
</organism>
<evidence type="ECO:0000313" key="3">
    <source>
        <dbReference type="EMBL" id="KAK3202906.1"/>
    </source>
</evidence>
<evidence type="ECO:0000313" key="4">
    <source>
        <dbReference type="Proteomes" id="UP001280581"/>
    </source>
</evidence>
<keyword evidence="2" id="KW-0812">Transmembrane</keyword>
<dbReference type="EMBL" id="WVTA01000013">
    <property type="protein sequence ID" value="KAK3202906.1"/>
    <property type="molecule type" value="Genomic_DNA"/>
</dbReference>
<comment type="caution">
    <text evidence="3">The sequence shown here is derived from an EMBL/GenBank/DDBJ whole genome shotgun (WGS) entry which is preliminary data.</text>
</comment>
<dbReference type="AlphaFoldDB" id="A0AAN6LVE3"/>
<keyword evidence="2" id="KW-1133">Transmembrane helix</keyword>
<sequence length="278" mass="29871">MLRSPVSPESPEDRDRKHGARAFARIHNYEAGLEVAAHQHREKSDLDPVVVLNSPDTPVYDGHVVLIVLLIAAIVGGAVGGVMARKSTTSSSSNLSTSPSPTTTTTTTPSATPTDSSSPSPATQSPHVHFRFQTYEEQNMKGSTQLFVEPGLYRPGFPIKSYVWITAKDGDLLDPTPLLRCSVGFCKNSKLLGWRGASNMRQAGTSPSYDATANFIIIVCDLVYPEPDCRGKGFDEVDATRTVATVGIVETQGTENPEQELTDGGRRVGAGVGTGRRW</sequence>
<feature type="region of interest" description="Disordered" evidence="1">
    <location>
        <begin position="87"/>
        <end position="126"/>
    </location>
</feature>
<gene>
    <name evidence="3" type="ORF">GRF29_154g1148068</name>
</gene>
<accession>A0AAN6LVE3</accession>
<feature type="region of interest" description="Disordered" evidence="1">
    <location>
        <begin position="253"/>
        <end position="278"/>
    </location>
</feature>
<reference evidence="3 4" key="1">
    <citation type="submission" date="2021-02" db="EMBL/GenBank/DDBJ databases">
        <title>Genome assembly of Pseudopithomyces chartarum.</title>
        <authorList>
            <person name="Jauregui R."/>
            <person name="Singh J."/>
            <person name="Voisey C."/>
        </authorList>
    </citation>
    <scope>NUCLEOTIDE SEQUENCE [LARGE SCALE GENOMIC DNA]</scope>
    <source>
        <strain evidence="3 4">AGR01</strain>
    </source>
</reference>